<evidence type="ECO:0000313" key="3">
    <source>
        <dbReference type="Proteomes" id="UP000014136"/>
    </source>
</evidence>
<name>S0JC54_9ENTE</name>
<dbReference type="Proteomes" id="UP000014136">
    <property type="component" value="Unassembled WGS sequence"/>
</dbReference>
<protein>
    <submittedName>
        <fullName evidence="2">Uncharacterized protein</fullName>
    </submittedName>
</protein>
<dbReference type="EMBL" id="AHYT01000002">
    <property type="protein sequence ID" value="EOT29907.1"/>
    <property type="molecule type" value="Genomic_DNA"/>
</dbReference>
<dbReference type="AlphaFoldDB" id="S0JC54"/>
<feature type="chain" id="PRO_5038653418" evidence="1">
    <location>
        <begin position="24"/>
        <end position="41"/>
    </location>
</feature>
<keyword evidence="1" id="KW-0732">Signal</keyword>
<evidence type="ECO:0000313" key="2">
    <source>
        <dbReference type="EMBL" id="EOT29907.1"/>
    </source>
</evidence>
<organism evidence="2 3">
    <name type="scientific">Enterococcus saccharolyticus subsp. saccharolyticus ATCC 43076</name>
    <dbReference type="NCBI Taxonomy" id="1139996"/>
    <lineage>
        <taxon>Bacteria</taxon>
        <taxon>Bacillati</taxon>
        <taxon>Bacillota</taxon>
        <taxon>Bacilli</taxon>
        <taxon>Lactobacillales</taxon>
        <taxon>Enterococcaceae</taxon>
        <taxon>Enterococcus</taxon>
    </lineage>
</organism>
<sequence>MKKGTKCFIACALCLGVAYFVYNNVLHPINTDNVQQIHVYK</sequence>
<reference evidence="2 3" key="1">
    <citation type="submission" date="2013-03" db="EMBL/GenBank/DDBJ databases">
        <title>The Genome Sequence of Enterococcus saccharolyticus ATCC_43076 (Illumina only assembly).</title>
        <authorList>
            <consortium name="The Broad Institute Genomics Platform"/>
            <consortium name="The Broad Institute Genome Sequencing Center for Infectious Disease"/>
            <person name="Earl A."/>
            <person name="Russ C."/>
            <person name="Gilmore M."/>
            <person name="Surin D."/>
            <person name="Walker B."/>
            <person name="Young S."/>
            <person name="Zeng Q."/>
            <person name="Gargeya S."/>
            <person name="Fitzgerald M."/>
            <person name="Haas B."/>
            <person name="Abouelleil A."/>
            <person name="Allen A.W."/>
            <person name="Alvarado L."/>
            <person name="Arachchi H.M."/>
            <person name="Berlin A.M."/>
            <person name="Chapman S.B."/>
            <person name="Gainer-Dewar J."/>
            <person name="Goldberg J."/>
            <person name="Griggs A."/>
            <person name="Gujja S."/>
            <person name="Hansen M."/>
            <person name="Howarth C."/>
            <person name="Imamovic A."/>
            <person name="Ireland A."/>
            <person name="Larimer J."/>
            <person name="McCowan C."/>
            <person name="Murphy C."/>
            <person name="Pearson M."/>
            <person name="Poon T.W."/>
            <person name="Priest M."/>
            <person name="Roberts A."/>
            <person name="Saif S."/>
            <person name="Shea T."/>
            <person name="Sisk P."/>
            <person name="Sykes S."/>
            <person name="Wortman J."/>
            <person name="Nusbaum C."/>
            <person name="Birren B."/>
        </authorList>
    </citation>
    <scope>NUCLEOTIDE SEQUENCE [LARGE SCALE GENOMIC DNA]</scope>
    <source>
        <strain evidence="2 3">ATCC 43076</strain>
    </source>
</reference>
<gene>
    <name evidence="2" type="ORF">OMQ_00598</name>
</gene>
<evidence type="ECO:0000256" key="1">
    <source>
        <dbReference type="SAM" id="SignalP"/>
    </source>
</evidence>
<proteinExistence type="predicted"/>
<comment type="caution">
    <text evidence="2">The sequence shown here is derived from an EMBL/GenBank/DDBJ whole genome shotgun (WGS) entry which is preliminary data.</text>
</comment>
<dbReference type="HOGENOM" id="CLU_3269748_0_0_9"/>
<accession>S0JC54</accession>
<keyword evidence="3" id="KW-1185">Reference proteome</keyword>
<feature type="signal peptide" evidence="1">
    <location>
        <begin position="1"/>
        <end position="23"/>
    </location>
</feature>